<dbReference type="RefSeq" id="WP_378965377.1">
    <property type="nucleotide sequence ID" value="NZ_JBHTBJ010000003.1"/>
</dbReference>
<feature type="transmembrane region" description="Helical" evidence="2">
    <location>
        <begin position="61"/>
        <end position="82"/>
    </location>
</feature>
<name>A0ABW2HNZ1_9ACTN</name>
<evidence type="ECO:0000256" key="1">
    <source>
        <dbReference type="SAM" id="MobiDB-lite"/>
    </source>
</evidence>
<evidence type="ECO:0008006" key="5">
    <source>
        <dbReference type="Google" id="ProtNLM"/>
    </source>
</evidence>
<keyword evidence="4" id="KW-1185">Reference proteome</keyword>
<gene>
    <name evidence="3" type="ORF">ACFQS1_07295</name>
</gene>
<keyword evidence="2" id="KW-0812">Transmembrane</keyword>
<evidence type="ECO:0000313" key="4">
    <source>
        <dbReference type="Proteomes" id="UP001596548"/>
    </source>
</evidence>
<sequence length="191" mass="20821">MSDGGLDDLFTFGDEPVDEPAEPVVKRRSTGLWILRNALLIAAATAVTVAALRAANTHVSLLLIIAFFTGLRLVLFAVAQVAPPPAPKRRSAGAGNGGHQADSLRATVRRWERSLGRAHSDPDLYARNVLPALAELSDERLRLRHGITRASDPRRARELLGDPLWAALHDRGRRTAKASELEAYVTVLERL</sequence>
<keyword evidence="2" id="KW-0472">Membrane</keyword>
<dbReference type="EMBL" id="JBHTBJ010000003">
    <property type="protein sequence ID" value="MFC7273778.1"/>
    <property type="molecule type" value="Genomic_DNA"/>
</dbReference>
<evidence type="ECO:0000256" key="2">
    <source>
        <dbReference type="SAM" id="Phobius"/>
    </source>
</evidence>
<feature type="transmembrane region" description="Helical" evidence="2">
    <location>
        <begin position="34"/>
        <end position="55"/>
    </location>
</feature>
<organism evidence="3 4">
    <name type="scientific">Paractinoplanes rhizophilus</name>
    <dbReference type="NCBI Taxonomy" id="1416877"/>
    <lineage>
        <taxon>Bacteria</taxon>
        <taxon>Bacillati</taxon>
        <taxon>Actinomycetota</taxon>
        <taxon>Actinomycetes</taxon>
        <taxon>Micromonosporales</taxon>
        <taxon>Micromonosporaceae</taxon>
        <taxon>Paractinoplanes</taxon>
    </lineage>
</organism>
<keyword evidence="2" id="KW-1133">Transmembrane helix</keyword>
<feature type="region of interest" description="Disordered" evidence="1">
    <location>
        <begin position="84"/>
        <end position="103"/>
    </location>
</feature>
<protein>
    <recommendedName>
        <fullName evidence="5">DUF4129 domain-containing protein</fullName>
    </recommendedName>
</protein>
<comment type="caution">
    <text evidence="3">The sequence shown here is derived from an EMBL/GenBank/DDBJ whole genome shotgun (WGS) entry which is preliminary data.</text>
</comment>
<evidence type="ECO:0000313" key="3">
    <source>
        <dbReference type="EMBL" id="MFC7273778.1"/>
    </source>
</evidence>
<proteinExistence type="predicted"/>
<reference evidence="4" key="1">
    <citation type="journal article" date="2019" name="Int. J. Syst. Evol. Microbiol.">
        <title>The Global Catalogue of Microorganisms (GCM) 10K type strain sequencing project: providing services to taxonomists for standard genome sequencing and annotation.</title>
        <authorList>
            <consortium name="The Broad Institute Genomics Platform"/>
            <consortium name="The Broad Institute Genome Sequencing Center for Infectious Disease"/>
            <person name="Wu L."/>
            <person name="Ma J."/>
        </authorList>
    </citation>
    <scope>NUCLEOTIDE SEQUENCE [LARGE SCALE GENOMIC DNA]</scope>
    <source>
        <strain evidence="4">XZYJT-10</strain>
    </source>
</reference>
<accession>A0ABW2HNZ1</accession>
<dbReference type="Proteomes" id="UP001596548">
    <property type="component" value="Unassembled WGS sequence"/>
</dbReference>